<reference evidence="3 4" key="1">
    <citation type="submission" date="2020-01" db="EMBL/GenBank/DDBJ databases">
        <title>Genomes of bacteria type strains.</title>
        <authorList>
            <person name="Chen J."/>
            <person name="Zhu S."/>
            <person name="Yang J."/>
        </authorList>
    </citation>
    <scope>NUCLEOTIDE SEQUENCE [LARGE SCALE GENOMIC DNA]</scope>
    <source>
        <strain evidence="3 4">LMG 24078</strain>
    </source>
</reference>
<dbReference type="Proteomes" id="UP000471381">
    <property type="component" value="Unassembled WGS sequence"/>
</dbReference>
<dbReference type="InterPro" id="IPR050190">
    <property type="entry name" value="UPF0213_domain"/>
</dbReference>
<proteinExistence type="inferred from homology"/>
<evidence type="ECO:0000256" key="1">
    <source>
        <dbReference type="ARBA" id="ARBA00007435"/>
    </source>
</evidence>
<dbReference type="InterPro" id="IPR035901">
    <property type="entry name" value="GIY-YIG_endonuc_sf"/>
</dbReference>
<feature type="domain" description="GIY-YIG" evidence="2">
    <location>
        <begin position="18"/>
        <end position="95"/>
    </location>
</feature>
<dbReference type="EMBL" id="JAAAWO010000001">
    <property type="protein sequence ID" value="NDW14276.1"/>
    <property type="molecule type" value="Genomic_DNA"/>
</dbReference>
<comment type="similarity">
    <text evidence="1">Belongs to the UPF0213 family.</text>
</comment>
<dbReference type="CDD" id="cd10456">
    <property type="entry name" value="GIY-YIG_UPF0213"/>
    <property type="match status" value="1"/>
</dbReference>
<evidence type="ECO:0000313" key="4">
    <source>
        <dbReference type="Proteomes" id="UP000471381"/>
    </source>
</evidence>
<dbReference type="PROSITE" id="PS50164">
    <property type="entry name" value="GIY_YIG"/>
    <property type="match status" value="1"/>
</dbReference>
<evidence type="ECO:0000313" key="3">
    <source>
        <dbReference type="EMBL" id="NDW14276.1"/>
    </source>
</evidence>
<dbReference type="Gene3D" id="3.40.1440.10">
    <property type="entry name" value="GIY-YIG endonuclease"/>
    <property type="match status" value="1"/>
</dbReference>
<dbReference type="SUPFAM" id="SSF82771">
    <property type="entry name" value="GIY-YIG endonuclease"/>
    <property type="match status" value="1"/>
</dbReference>
<evidence type="ECO:0000259" key="2">
    <source>
        <dbReference type="PROSITE" id="PS50164"/>
    </source>
</evidence>
<keyword evidence="4" id="KW-1185">Reference proteome</keyword>
<dbReference type="SMART" id="SM00465">
    <property type="entry name" value="GIYc"/>
    <property type="match status" value="1"/>
</dbReference>
<dbReference type="PANTHER" id="PTHR34477:SF1">
    <property type="entry name" value="UPF0213 PROTEIN YHBQ"/>
    <property type="match status" value="1"/>
</dbReference>
<dbReference type="PANTHER" id="PTHR34477">
    <property type="entry name" value="UPF0213 PROTEIN YHBQ"/>
    <property type="match status" value="1"/>
</dbReference>
<sequence>MSSNTHKRDNLSEAKAATAWYLYLIENRLGQLYTGITTDPKRRIAQHRGEKVGGAKALKGKSPLTFRAIFQLSNKSEAAVLECKVKKLTRTQKNSIIQSGKLELTNKDGTLTFNCIRAELVDSLPT</sequence>
<name>A0A6N9TEC9_9ALTE</name>
<protein>
    <submittedName>
        <fullName evidence="3">GIY-YIG nuclease family protein</fullName>
    </submittedName>
</protein>
<gene>
    <name evidence="3" type="ORF">GTQ48_01840</name>
</gene>
<dbReference type="Pfam" id="PF01541">
    <property type="entry name" value="GIY-YIG"/>
    <property type="match status" value="1"/>
</dbReference>
<accession>A0A6N9TEC9</accession>
<organism evidence="3 4">
    <name type="scientific">Alteromonas genovensis</name>
    <dbReference type="NCBI Taxonomy" id="471225"/>
    <lineage>
        <taxon>Bacteria</taxon>
        <taxon>Pseudomonadati</taxon>
        <taxon>Pseudomonadota</taxon>
        <taxon>Gammaproteobacteria</taxon>
        <taxon>Alteromonadales</taxon>
        <taxon>Alteromonadaceae</taxon>
        <taxon>Alteromonas/Salinimonas group</taxon>
        <taxon>Alteromonas</taxon>
    </lineage>
</organism>
<dbReference type="AlphaFoldDB" id="A0A6N9TEC9"/>
<comment type="caution">
    <text evidence="3">The sequence shown here is derived from an EMBL/GenBank/DDBJ whole genome shotgun (WGS) entry which is preliminary data.</text>
</comment>
<dbReference type="InterPro" id="IPR000305">
    <property type="entry name" value="GIY-YIG_endonuc"/>
</dbReference>